<evidence type="ECO:0008006" key="4">
    <source>
        <dbReference type="Google" id="ProtNLM"/>
    </source>
</evidence>
<feature type="region of interest" description="Disordered" evidence="1">
    <location>
        <begin position="325"/>
        <end position="347"/>
    </location>
</feature>
<dbReference type="GO" id="GO:0007059">
    <property type="term" value="P:chromosome segregation"/>
    <property type="evidence" value="ECO:0007669"/>
    <property type="project" value="InterPro"/>
</dbReference>
<feature type="region of interest" description="Disordered" evidence="1">
    <location>
        <begin position="1"/>
        <end position="111"/>
    </location>
</feature>
<name>S8C0G1_DACHA</name>
<reference evidence="3" key="2">
    <citation type="submission" date="2013-04" db="EMBL/GenBank/DDBJ databases">
        <title>Genomic mechanisms accounting for the adaptation to parasitism in nematode-trapping fungi.</title>
        <authorList>
            <person name="Ahren D.G."/>
        </authorList>
    </citation>
    <scope>NUCLEOTIDE SEQUENCE [LARGE SCALE GENOMIC DNA]</scope>
    <source>
        <strain evidence="3">CBS 200.50</strain>
    </source>
</reference>
<dbReference type="AlphaFoldDB" id="S8C0G1"/>
<accession>S8C0G1</accession>
<dbReference type="Pfam" id="PF08202">
    <property type="entry name" value="MIS13"/>
    <property type="match status" value="1"/>
</dbReference>
<dbReference type="PANTHER" id="PTHR14778">
    <property type="entry name" value="KINETOCHORE-ASSOCIATED PROTEIN DSN1 HOMOLOG"/>
    <property type="match status" value="1"/>
</dbReference>
<evidence type="ECO:0000313" key="3">
    <source>
        <dbReference type="Proteomes" id="UP000015100"/>
    </source>
</evidence>
<feature type="compositionally biased region" description="Basic and acidic residues" evidence="1">
    <location>
        <begin position="332"/>
        <end position="347"/>
    </location>
</feature>
<evidence type="ECO:0000313" key="2">
    <source>
        <dbReference type="EMBL" id="EPS45238.1"/>
    </source>
</evidence>
<keyword evidence="3" id="KW-1185">Reference proteome</keyword>
<organism evidence="2 3">
    <name type="scientific">Dactylellina haptotyla (strain CBS 200.50)</name>
    <name type="common">Nematode-trapping fungus</name>
    <name type="synonym">Monacrosporium haptotylum</name>
    <dbReference type="NCBI Taxonomy" id="1284197"/>
    <lineage>
        <taxon>Eukaryota</taxon>
        <taxon>Fungi</taxon>
        <taxon>Dikarya</taxon>
        <taxon>Ascomycota</taxon>
        <taxon>Pezizomycotina</taxon>
        <taxon>Orbiliomycetes</taxon>
        <taxon>Orbiliales</taxon>
        <taxon>Orbiliaceae</taxon>
        <taxon>Dactylellina</taxon>
    </lineage>
</organism>
<dbReference type="GO" id="GO:0000444">
    <property type="term" value="C:MIS12/MIND type complex"/>
    <property type="evidence" value="ECO:0007669"/>
    <property type="project" value="InterPro"/>
</dbReference>
<protein>
    <recommendedName>
        <fullName evidence="4">Kinetochore protein Mis13/DSN1</fullName>
    </recommendedName>
</protein>
<dbReference type="GO" id="GO:0051301">
    <property type="term" value="P:cell division"/>
    <property type="evidence" value="ECO:0007669"/>
    <property type="project" value="InterPro"/>
</dbReference>
<dbReference type="OrthoDB" id="3364649at2759"/>
<evidence type="ECO:0000256" key="1">
    <source>
        <dbReference type="SAM" id="MobiDB-lite"/>
    </source>
</evidence>
<feature type="compositionally biased region" description="Basic residues" evidence="1">
    <location>
        <begin position="1"/>
        <end position="11"/>
    </location>
</feature>
<dbReference type="Proteomes" id="UP000015100">
    <property type="component" value="Unassembled WGS sequence"/>
</dbReference>
<dbReference type="InterPro" id="IPR013218">
    <property type="entry name" value="Dsn1/Mis13"/>
</dbReference>
<dbReference type="HOGENOM" id="CLU_581427_0_0_1"/>
<proteinExistence type="predicted"/>
<dbReference type="PANTHER" id="PTHR14778:SF2">
    <property type="entry name" value="KINETOCHORE-ASSOCIATED PROTEIN DSN1 HOMOLOG"/>
    <property type="match status" value="1"/>
</dbReference>
<dbReference type="eggNOG" id="ENOG502S2VJ">
    <property type="taxonomic scope" value="Eukaryota"/>
</dbReference>
<sequence length="496" mass="56141">MASHRPKRKSGPKTFIGDEDANSRDTLPPLKRTRRSSPDLEMAQSISTVGRTRSRTTRNSTVETDAAENSIFSKGPSRAKKAKRTQREQEERQKKERETRGQQIEPLVESVETTGKAPYNELQQPSEILLEPSQRTITRENERPLPARTTLKQPFSNRKPKVQTFETPRRNTARLRRSPRLNAEILETTVKESTGYDKPLTVPLAAIEDTPLVRKRNKEMREANGHRRSSLGLRGRRASSLTNGFIAAPHPDVQPSDFFKHLDAQMIETHRMQQLLAWCSKCSLSEKRARGRDAQSNARAAARVIEEDILTDLTEKKLSVNWWEASDDAEDPKDAPKKPHPKNEDHKRKIAILERQLVELNRERQAWLDIAEKAPMKLSKPQKEFSFQPGDLDVALLRSHEASLIPNFEETDQSISNIQNVMSKSRGTIEFKVDQFSHGMHKAQQYSQYAKGVSESVLAKASSVLEVRQGATLKAAGTASLPLHEILKSISHLDRG</sequence>
<gene>
    <name evidence="2" type="ORF">H072_764</name>
</gene>
<dbReference type="OMA" id="NGFVGVP"/>
<dbReference type="STRING" id="1284197.S8C0G1"/>
<dbReference type="EMBL" id="AQGS01000019">
    <property type="protein sequence ID" value="EPS45238.1"/>
    <property type="molecule type" value="Genomic_DNA"/>
</dbReference>
<comment type="caution">
    <text evidence="2">The sequence shown here is derived from an EMBL/GenBank/DDBJ whole genome shotgun (WGS) entry which is preliminary data.</text>
</comment>
<reference evidence="2 3" key="1">
    <citation type="journal article" date="2013" name="PLoS Genet.">
        <title>Genomic mechanisms accounting for the adaptation to parasitism in nematode-trapping fungi.</title>
        <authorList>
            <person name="Meerupati T."/>
            <person name="Andersson K.M."/>
            <person name="Friman E."/>
            <person name="Kumar D."/>
            <person name="Tunlid A."/>
            <person name="Ahren D."/>
        </authorList>
    </citation>
    <scope>NUCLEOTIDE SEQUENCE [LARGE SCALE GENOMIC DNA]</scope>
    <source>
        <strain evidence="2 3">CBS 200.50</strain>
    </source>
</reference>
<feature type="compositionally biased region" description="Basic and acidic residues" evidence="1">
    <location>
        <begin position="85"/>
        <end position="100"/>
    </location>
</feature>
<feature type="compositionally biased region" description="Low complexity" evidence="1">
    <location>
        <begin position="45"/>
        <end position="64"/>
    </location>
</feature>